<sequence>MRKKKLIPTPLAVRKGITRHPLEPVRSWRLCFTFWLVFKVIGHRWMAQLRAPHGIEGKCTPLRVALMVRTDMERLGGLWIKAAQIMAMRRDIFPKVFCGELAPVAVLCGGASRSS</sequence>
<evidence type="ECO:0000313" key="2">
    <source>
        <dbReference type="Proteomes" id="UP001221411"/>
    </source>
</evidence>
<dbReference type="RefSeq" id="WP_271926654.1">
    <property type="nucleotide sequence ID" value="NZ_JAQNDO010000001.1"/>
</dbReference>
<reference evidence="1 2" key="1">
    <citation type="submission" date="2022-11" db="EMBL/GenBank/DDBJ databases">
        <title>Minimal conservation of predation-associated metabolite biosynthetic gene clusters underscores biosynthetic potential of Myxococcota including descriptions for ten novel species: Archangium lansinium sp. nov., Myxococcus landrumus sp. nov., Nannocystis bai.</title>
        <authorList>
            <person name="Ahearne A."/>
            <person name="Stevens C."/>
            <person name="Dowd S."/>
        </authorList>
    </citation>
    <scope>NUCLEOTIDE SEQUENCE [LARGE SCALE GENOMIC DNA]</scope>
    <source>
        <strain evidence="1 2">RJM3</strain>
    </source>
</reference>
<dbReference type="EMBL" id="JAQNDO010000001">
    <property type="protein sequence ID" value="MDC0747925.1"/>
    <property type="molecule type" value="Genomic_DNA"/>
</dbReference>
<keyword evidence="2" id="KW-1185">Reference proteome</keyword>
<protein>
    <submittedName>
        <fullName evidence="1">Uncharacterized protein</fullName>
    </submittedName>
</protein>
<dbReference type="Proteomes" id="UP001221411">
    <property type="component" value="Unassembled WGS sequence"/>
</dbReference>
<comment type="caution">
    <text evidence="1">The sequence shown here is derived from an EMBL/GenBank/DDBJ whole genome shotgun (WGS) entry which is preliminary data.</text>
</comment>
<gene>
    <name evidence="1" type="ORF">POL67_41730</name>
</gene>
<name>A0ABT5F4C7_9BACT</name>
<evidence type="ECO:0000313" key="1">
    <source>
        <dbReference type="EMBL" id="MDC0747925.1"/>
    </source>
</evidence>
<organism evidence="1 2">
    <name type="scientific">Polyangium mundeleinium</name>
    <dbReference type="NCBI Taxonomy" id="2995306"/>
    <lineage>
        <taxon>Bacteria</taxon>
        <taxon>Pseudomonadati</taxon>
        <taxon>Myxococcota</taxon>
        <taxon>Polyangia</taxon>
        <taxon>Polyangiales</taxon>
        <taxon>Polyangiaceae</taxon>
        <taxon>Polyangium</taxon>
    </lineage>
</organism>
<accession>A0ABT5F4C7</accession>
<proteinExistence type="predicted"/>